<dbReference type="AlphaFoldDB" id="A0A7C4L1T9"/>
<dbReference type="Pfam" id="PF12850">
    <property type="entry name" value="Metallophos_2"/>
    <property type="match status" value="1"/>
</dbReference>
<gene>
    <name evidence="3" type="ORF">ENT17_07220</name>
</gene>
<dbReference type="PANTHER" id="PTHR42850:SF2">
    <property type="entry name" value="BLL5683 PROTEIN"/>
    <property type="match status" value="1"/>
</dbReference>
<dbReference type="CDD" id="cd00838">
    <property type="entry name" value="MPP_superfamily"/>
    <property type="match status" value="1"/>
</dbReference>
<dbReference type="SUPFAM" id="SSF56300">
    <property type="entry name" value="Metallo-dependent phosphatases"/>
    <property type="match status" value="1"/>
</dbReference>
<dbReference type="GO" id="GO:0016791">
    <property type="term" value="F:phosphatase activity"/>
    <property type="evidence" value="ECO:0007669"/>
    <property type="project" value="TreeGrafter"/>
</dbReference>
<feature type="domain" description="Calcineurin-like phosphoesterase" evidence="2">
    <location>
        <begin position="12"/>
        <end position="217"/>
    </location>
</feature>
<dbReference type="PIRSF" id="PIRSF000883">
    <property type="entry name" value="Pesterase_MJ0912"/>
    <property type="match status" value="1"/>
</dbReference>
<comment type="caution">
    <text evidence="3">The sequence shown here is derived from an EMBL/GenBank/DDBJ whole genome shotgun (WGS) entry which is preliminary data.</text>
</comment>
<sequence>MRTSCGERRLSRVLVLSDIHGNLDALEAVLRDAGKVDTVWCLGDVVGYGPQPKECLHRIANLPGLICVQGNHDAAVTGKLDLYAFNREAILSIQWTRAQLSADDVEWLANLPEKVEFDDITLTHGSPRNPIWEYLLDLNTVQVNFSHFTTSFCLVGHTHIPVMYTYFNRNGNGKDEGYVDWMIPQPNQKIRLIPRSIANPGSVGQPRDRDVRAAYAIYMPESQQWELRRVEYDIRAVQQKILAAGLPSRHASRLEEGW</sequence>
<dbReference type="Gene3D" id="3.60.21.10">
    <property type="match status" value="1"/>
</dbReference>
<dbReference type="InterPro" id="IPR024654">
    <property type="entry name" value="Calcineurin-like_PHP_lpxH"/>
</dbReference>
<dbReference type="EMBL" id="DSXR01000074">
    <property type="protein sequence ID" value="HGS87395.1"/>
    <property type="molecule type" value="Genomic_DNA"/>
</dbReference>
<evidence type="ECO:0000313" key="3">
    <source>
        <dbReference type="EMBL" id="HGS87395.1"/>
    </source>
</evidence>
<dbReference type="InterPro" id="IPR011152">
    <property type="entry name" value="Pesterase_MJ0912"/>
</dbReference>
<evidence type="ECO:0000256" key="1">
    <source>
        <dbReference type="ARBA" id="ARBA00008950"/>
    </source>
</evidence>
<dbReference type="InterPro" id="IPR029052">
    <property type="entry name" value="Metallo-depent_PP-like"/>
</dbReference>
<reference evidence="3" key="1">
    <citation type="journal article" date="2020" name="mSystems">
        <title>Genome- and Community-Level Interaction Insights into Carbon Utilization and Element Cycling Functions of Hydrothermarchaeota in Hydrothermal Sediment.</title>
        <authorList>
            <person name="Zhou Z."/>
            <person name="Liu Y."/>
            <person name="Xu W."/>
            <person name="Pan J."/>
            <person name="Luo Z.H."/>
            <person name="Li M."/>
        </authorList>
    </citation>
    <scope>NUCLEOTIDE SEQUENCE [LARGE SCALE GENOMIC DNA]</scope>
    <source>
        <strain evidence="3">SpSt-556</strain>
    </source>
</reference>
<dbReference type="GO" id="GO:0005737">
    <property type="term" value="C:cytoplasm"/>
    <property type="evidence" value="ECO:0007669"/>
    <property type="project" value="TreeGrafter"/>
</dbReference>
<comment type="similarity">
    <text evidence="1">Belongs to the metallophosphoesterase superfamily. YfcE family.</text>
</comment>
<dbReference type="InterPro" id="IPR050126">
    <property type="entry name" value="Ap4A_hydrolase"/>
</dbReference>
<dbReference type="PANTHER" id="PTHR42850">
    <property type="entry name" value="METALLOPHOSPHOESTERASE"/>
    <property type="match status" value="1"/>
</dbReference>
<protein>
    <submittedName>
        <fullName evidence="3">Metallophosphoesterase</fullName>
    </submittedName>
</protein>
<evidence type="ECO:0000259" key="2">
    <source>
        <dbReference type="Pfam" id="PF12850"/>
    </source>
</evidence>
<proteinExistence type="inferred from homology"/>
<organism evidence="3">
    <name type="scientific">Bellilinea caldifistulae</name>
    <dbReference type="NCBI Taxonomy" id="360411"/>
    <lineage>
        <taxon>Bacteria</taxon>
        <taxon>Bacillati</taxon>
        <taxon>Chloroflexota</taxon>
        <taxon>Anaerolineae</taxon>
        <taxon>Anaerolineales</taxon>
        <taxon>Anaerolineaceae</taxon>
        <taxon>Bellilinea</taxon>
    </lineage>
</organism>
<accession>A0A7C4L1T9</accession>
<name>A0A7C4L1T9_9CHLR</name>